<feature type="transmembrane region" description="Helical" evidence="1">
    <location>
        <begin position="624"/>
        <end position="644"/>
    </location>
</feature>
<dbReference type="EMBL" id="CAEZXK010000003">
    <property type="protein sequence ID" value="CAB4680174.1"/>
    <property type="molecule type" value="Genomic_DNA"/>
</dbReference>
<keyword evidence="1" id="KW-0812">Transmembrane</keyword>
<evidence type="ECO:0000313" key="2">
    <source>
        <dbReference type="EMBL" id="CAB4680174.1"/>
    </source>
</evidence>
<feature type="transmembrane region" description="Helical" evidence="1">
    <location>
        <begin position="492"/>
        <end position="513"/>
    </location>
</feature>
<proteinExistence type="predicted"/>
<evidence type="ECO:0000256" key="1">
    <source>
        <dbReference type="SAM" id="Phobius"/>
    </source>
</evidence>
<dbReference type="PANTHER" id="PTHR43685:SF3">
    <property type="entry name" value="SLR2126 PROTEIN"/>
    <property type="match status" value="1"/>
</dbReference>
<dbReference type="SUPFAM" id="SSF53448">
    <property type="entry name" value="Nucleotide-diphospho-sugar transferases"/>
    <property type="match status" value="1"/>
</dbReference>
<dbReference type="InterPro" id="IPR029044">
    <property type="entry name" value="Nucleotide-diphossugar_trans"/>
</dbReference>
<feature type="transmembrane region" description="Helical" evidence="1">
    <location>
        <begin position="651"/>
        <end position="670"/>
    </location>
</feature>
<dbReference type="PANTHER" id="PTHR43685">
    <property type="entry name" value="GLYCOSYLTRANSFERASE"/>
    <property type="match status" value="1"/>
</dbReference>
<dbReference type="Gene3D" id="3.90.550.10">
    <property type="entry name" value="Spore Coat Polysaccharide Biosynthesis Protein SpsA, Chain A"/>
    <property type="match status" value="1"/>
</dbReference>
<feature type="transmembrane region" description="Helical" evidence="1">
    <location>
        <begin position="533"/>
        <end position="561"/>
    </location>
</feature>
<name>A0A6J6N5I9_9ZZZZ</name>
<reference evidence="2" key="1">
    <citation type="submission" date="2020-05" db="EMBL/GenBank/DDBJ databases">
        <authorList>
            <person name="Chiriac C."/>
            <person name="Salcher M."/>
            <person name="Ghai R."/>
            <person name="Kavagutti S V."/>
        </authorList>
    </citation>
    <scope>NUCLEOTIDE SEQUENCE</scope>
</reference>
<protein>
    <submittedName>
        <fullName evidence="2">Unannotated protein</fullName>
    </submittedName>
</protein>
<accession>A0A6J6N5I9</accession>
<feature type="transmembrane region" description="Helical" evidence="1">
    <location>
        <begin position="422"/>
        <end position="449"/>
    </location>
</feature>
<feature type="transmembrane region" description="Helical" evidence="1">
    <location>
        <begin position="722"/>
        <end position="742"/>
    </location>
</feature>
<gene>
    <name evidence="2" type="ORF">UFOPK2370_00214</name>
</gene>
<dbReference type="InterPro" id="IPR050834">
    <property type="entry name" value="Glycosyltransf_2"/>
</dbReference>
<organism evidence="2">
    <name type="scientific">freshwater metagenome</name>
    <dbReference type="NCBI Taxonomy" id="449393"/>
    <lineage>
        <taxon>unclassified sequences</taxon>
        <taxon>metagenomes</taxon>
        <taxon>ecological metagenomes</taxon>
    </lineage>
</organism>
<dbReference type="Pfam" id="PF13641">
    <property type="entry name" value="Glyco_tranf_2_3"/>
    <property type="match status" value="1"/>
</dbReference>
<feature type="transmembrane region" description="Helical" evidence="1">
    <location>
        <begin position="568"/>
        <end position="589"/>
    </location>
</feature>
<dbReference type="AlphaFoldDB" id="A0A6J6N5I9"/>
<feature type="transmembrane region" description="Helical" evidence="1">
    <location>
        <begin position="364"/>
        <end position="382"/>
    </location>
</feature>
<keyword evidence="1" id="KW-0472">Membrane</keyword>
<sequence>MKTFVSAIVISHDSAEFLSRTLAAIQNQPVDEVIHVETGSAQGAQFSIGDVSLAASLRFAAEKVSPQSEWLWILHDDSAPLADALKQLLALAEVSPSVAVIGPKQVDWQDTRKIVQQGLTLTPRGKLFSLVSNELDQSQHDSMSDVLAVGTAGMLVKRSVWLELGGLTDKIPMLAADIDFSMRARAKGYRVVVAPHARVAHALLSLNAQRKRSWLATTTKTAMRRAEIQLRLSWSPLWLALLFWLALPLITLARVVARIWAKRPDRIVGELSAAFWAGFTILARLRARRKISRSARLAFASLYATKQQVRDDRRRNQEQDEIEARIEAHAALAERDQLDGSAPNTEQLLLGAVSTSKSFVQARGLWFVAALLAISYSFWPLGNAINGGSTISMNQNWFDLFRRAGASWHPIANGFVAPSDPFVWVLTLLGSITFWAPSLSIAILFFIALPLTYFGAFKAASIFTSKTHVRHLVALAYALWPSVLQAQHDLRLPALIAQIALPYLVFTVSRVALLGKEISVRSKQQTFTWVGLAGLLLAVLSAAAPNTIALSLLALLAVFILRPRRFGYLVWVPLPMLAIFAPIFVYLAIIQGQPLALLADPGVPLRTDSLPFWQFVSGSLDSSILGWVSAGSGLVLVFAALLALLSPRFKAVFGVLSFSLLALAMAWFVSQLEFVASGVGQSAGDFVNGSGQALLGFWGLGLALATAAWLDSVHRRQASATLSALLVALVVLPSAGVAALSANPGTYTDGRVMPAIIDAQAKSGLTAQVLIVSADTSGSGYSASLVGADGVQLEDLSIAYRFALADIESTGPEYRQVAQLVADMVSGNPSNIDSALSQNAIGYVLIPLSQNQAEINVNAKLSVAFDSIAQLEAAGETDFGKIWRVRDLAPDFERDESSPWSITKLIQLAVLISFVLLAIPSARRKRAASSSEIFVDSGEGND</sequence>
<feature type="transmembrane region" description="Helical" evidence="1">
    <location>
        <begin position="237"/>
        <end position="261"/>
    </location>
</feature>
<keyword evidence="1" id="KW-1133">Transmembrane helix</keyword>
<feature type="transmembrane region" description="Helical" evidence="1">
    <location>
        <begin position="690"/>
        <end position="710"/>
    </location>
</feature>